<comment type="caution">
    <text evidence="4">The sequence shown here is derived from an EMBL/GenBank/DDBJ whole genome shotgun (WGS) entry which is preliminary data.</text>
</comment>
<reference evidence="4 5" key="1">
    <citation type="journal article" date="2017" name="Biotechnol. Biofuels">
        <title>Differential beta-glucosidase expression as a function of carbon source availability in Talaromyces amestolkiae: a genomic and proteomic approach.</title>
        <authorList>
            <person name="de Eugenio L.I."/>
            <person name="Mendez-Liter J.A."/>
            <person name="Nieto-Dominguez M."/>
            <person name="Alonso L."/>
            <person name="Gil-Munoz J."/>
            <person name="Barriuso J."/>
            <person name="Prieto A."/>
            <person name="Martinez M.J."/>
        </authorList>
    </citation>
    <scope>NUCLEOTIDE SEQUENCE [LARGE SCALE GENOMIC DNA]</scope>
    <source>
        <strain evidence="4 5">CIB</strain>
    </source>
</reference>
<feature type="compositionally biased region" description="Basic and acidic residues" evidence="1">
    <location>
        <begin position="193"/>
        <end position="208"/>
    </location>
</feature>
<dbReference type="Pfam" id="PF23074">
    <property type="entry name" value="PH_FT_N"/>
    <property type="match status" value="1"/>
</dbReference>
<dbReference type="RefSeq" id="XP_040729155.1">
    <property type="nucleotide sequence ID" value="XM_040879093.1"/>
</dbReference>
<dbReference type="Pfam" id="PF23076">
    <property type="entry name" value="PH_FT_C"/>
    <property type="match status" value="1"/>
</dbReference>
<name>A0A364KM57_TALAM</name>
<dbReference type="InterPro" id="IPR057082">
    <property type="entry name" value="PH_C"/>
</dbReference>
<feature type="compositionally biased region" description="Low complexity" evidence="1">
    <location>
        <begin position="177"/>
        <end position="190"/>
    </location>
</feature>
<organism evidence="4 5">
    <name type="scientific">Talaromyces amestolkiae</name>
    <dbReference type="NCBI Taxonomy" id="1196081"/>
    <lineage>
        <taxon>Eukaryota</taxon>
        <taxon>Fungi</taxon>
        <taxon>Dikarya</taxon>
        <taxon>Ascomycota</taxon>
        <taxon>Pezizomycotina</taxon>
        <taxon>Eurotiomycetes</taxon>
        <taxon>Eurotiomycetidae</taxon>
        <taxon>Eurotiales</taxon>
        <taxon>Trichocomaceae</taxon>
        <taxon>Talaromyces</taxon>
        <taxon>Talaromyces sect. Talaromyces</taxon>
    </lineage>
</organism>
<evidence type="ECO:0000313" key="4">
    <source>
        <dbReference type="EMBL" id="RAO64638.1"/>
    </source>
</evidence>
<evidence type="ECO:0000259" key="3">
    <source>
        <dbReference type="Pfam" id="PF23076"/>
    </source>
</evidence>
<dbReference type="EMBL" id="MIKG01000001">
    <property type="protein sequence ID" value="RAO64638.1"/>
    <property type="molecule type" value="Genomic_DNA"/>
</dbReference>
<dbReference type="OrthoDB" id="5345571at2759"/>
<dbReference type="GeneID" id="63789867"/>
<dbReference type="AlphaFoldDB" id="A0A364KM57"/>
<evidence type="ECO:0000256" key="1">
    <source>
        <dbReference type="SAM" id="MobiDB-lite"/>
    </source>
</evidence>
<feature type="compositionally biased region" description="Polar residues" evidence="1">
    <location>
        <begin position="217"/>
        <end position="227"/>
    </location>
</feature>
<dbReference type="Proteomes" id="UP000249363">
    <property type="component" value="Unassembled WGS sequence"/>
</dbReference>
<dbReference type="InterPro" id="IPR057081">
    <property type="entry name" value="PH_N"/>
</dbReference>
<feature type="domain" description="PH" evidence="3">
    <location>
        <begin position="412"/>
        <end position="521"/>
    </location>
</feature>
<feature type="domain" description="PH" evidence="2">
    <location>
        <begin position="288"/>
        <end position="411"/>
    </location>
</feature>
<feature type="region of interest" description="Disordered" evidence="1">
    <location>
        <begin position="172"/>
        <end position="246"/>
    </location>
</feature>
<accession>A0A364KM57</accession>
<keyword evidence="5" id="KW-1185">Reference proteome</keyword>
<sequence>MDLQVHRIISFTEDVAVGLRQFREQLPEYSAEITNVIAELYAISATLTSLEGLTRQFPRNFGPVKADFEQVLVSLRYTLNEIINSFGKLDRRRTAENYRQIWHDLNVYFHEESGYSLKRRLNKYKLFLEELQDVVQNKAIDYRFMHNLRKSILAILEEQDGRFAARLAGLSLGGGRPRSSTSSSNMSGNSFEAEGHGIEKRRSYERTRSGFRPQPSPLHSPTSTNDSAPPWAPDVPGSPISTSTTTQSNLSSAVLNDHWAKDVFSYRGPLMKFPVEGEGSKCLGEEVQDIKEWLHEQGFDEVAYLPFDEDVSIYFYVREDDSRARILCKARRNRRAKFYCLPLNMLEVRRIGPCLQLCRRRRSGTELVPWLNLHFESIEKMVLFFCTFIALRSQDGHKRVQEIRDYELEAEKELFGGLIDDDNFIHALRVYRDRMSGAIRLQASVHEGDMRRAPVWTAFITHHIDTPHWVRRVKTMVLLRDAKRVIFFPEYSPPKNNRGEHILKFTSEDDAKDFVDVIERLSITD</sequence>
<evidence type="ECO:0000313" key="5">
    <source>
        <dbReference type="Proteomes" id="UP000249363"/>
    </source>
</evidence>
<proteinExistence type="predicted"/>
<protein>
    <submittedName>
        <fullName evidence="4">Uncharacterized protein</fullName>
    </submittedName>
</protein>
<gene>
    <name evidence="4" type="ORF">BHQ10_000650</name>
</gene>
<evidence type="ECO:0000259" key="2">
    <source>
        <dbReference type="Pfam" id="PF23074"/>
    </source>
</evidence>